<gene>
    <name evidence="1" type="ORF">EAH81_21130</name>
</gene>
<dbReference type="OrthoDB" id="1366989at2"/>
<comment type="caution">
    <text evidence="1">The sequence shown here is derived from an EMBL/GenBank/DDBJ whole genome shotgun (WGS) entry which is preliminary data.</text>
</comment>
<name>A0A502EDY7_9FLAO</name>
<reference evidence="1 2" key="1">
    <citation type="journal article" date="2019" name="Environ. Microbiol.">
        <title>Species interactions and distinct microbial communities in high Arctic permafrost affected cryosols are associated with the CH4 and CO2 gas fluxes.</title>
        <authorList>
            <person name="Altshuler I."/>
            <person name="Hamel J."/>
            <person name="Turney S."/>
            <person name="Magnuson E."/>
            <person name="Levesque R."/>
            <person name="Greer C."/>
            <person name="Whyte L.G."/>
        </authorList>
    </citation>
    <scope>NUCLEOTIDE SEQUENCE [LARGE SCALE GENOMIC DNA]</scope>
    <source>
        <strain evidence="1 2">42</strain>
    </source>
</reference>
<dbReference type="RefSeq" id="WP_140510847.1">
    <property type="nucleotide sequence ID" value="NZ_RCZH01000016.1"/>
</dbReference>
<evidence type="ECO:0000313" key="1">
    <source>
        <dbReference type="EMBL" id="TPG35514.1"/>
    </source>
</evidence>
<proteinExistence type="predicted"/>
<evidence type="ECO:0000313" key="2">
    <source>
        <dbReference type="Proteomes" id="UP000319700"/>
    </source>
</evidence>
<protein>
    <submittedName>
        <fullName evidence="1">Uncharacterized protein</fullName>
    </submittedName>
</protein>
<organism evidence="1 2">
    <name type="scientific">Flavobacterium pectinovorum</name>
    <dbReference type="NCBI Taxonomy" id="29533"/>
    <lineage>
        <taxon>Bacteria</taxon>
        <taxon>Pseudomonadati</taxon>
        <taxon>Bacteroidota</taxon>
        <taxon>Flavobacteriia</taxon>
        <taxon>Flavobacteriales</taxon>
        <taxon>Flavobacteriaceae</taxon>
        <taxon>Flavobacterium</taxon>
    </lineage>
</organism>
<sequence>MDLGKENKQSAFDFDAEFAKGLTLEEAKAESIRRIREWWGHDKSKIQKQKTDLETFDFDTEFERGLTPEEFKAEMAKRIKAYPWKQ</sequence>
<keyword evidence="2" id="KW-1185">Reference proteome</keyword>
<dbReference type="Proteomes" id="UP000319700">
    <property type="component" value="Unassembled WGS sequence"/>
</dbReference>
<dbReference type="AlphaFoldDB" id="A0A502EDY7"/>
<dbReference type="EMBL" id="RCZH01000016">
    <property type="protein sequence ID" value="TPG35514.1"/>
    <property type="molecule type" value="Genomic_DNA"/>
</dbReference>
<accession>A0A502EDY7</accession>